<keyword evidence="1" id="KW-0175">Coiled coil</keyword>
<accession>A0AAW3W4T8</accession>
<gene>
    <name evidence="2" type="ORF">HGI39_04165</name>
</gene>
<dbReference type="EMBL" id="JABAGV010000007">
    <property type="protein sequence ID" value="MBC2473916.1"/>
    <property type="molecule type" value="Genomic_DNA"/>
</dbReference>
<sequence length="358" mass="42597">MLYKYTYLNEQFFKNRMLRFTEPQYFNDPFEGQVNNVDLLERYKNLDFHIREMSNQILEMGLRKNGIGVLSLSQNKYSLLMWAHYADEYRGMLLEFDPCIRLADNLIEFGNKSTTYAKIEYKNERLSGEYWGVMENKIPVALGRKNEEWGYEKEVRVFCHKDNIDKIIVNKSKPINEKYDSINKINNLLQNIISEEGESEDSMLLSAKENIDSYIKSNEELNEENQYYLNEEKIWLKTINKKALTSIIIGPLADRWKALEYYLRGILSETIHSNTGLYFSILNPSEYKVDYIEFSETERILDIFESMGFGMILETELKIEFPINQYELDFDESESYEDLLKRLLCSKYLETYYKLIKL</sequence>
<comment type="caution">
    <text evidence="2">The sequence shown here is derived from an EMBL/GenBank/DDBJ whole genome shotgun (WGS) entry which is preliminary data.</text>
</comment>
<proteinExistence type="predicted"/>
<dbReference type="Pfam" id="PF11185">
    <property type="entry name" value="DUF2971"/>
    <property type="match status" value="1"/>
</dbReference>
<dbReference type="AlphaFoldDB" id="A0AAW3W4T8"/>
<reference evidence="2" key="1">
    <citation type="submission" date="2020-04" db="EMBL/GenBank/DDBJ databases">
        <authorList>
            <person name="Brown S."/>
        </authorList>
    </citation>
    <scope>NUCLEOTIDE SEQUENCE</scope>
    <source>
        <strain evidence="2">DJ015</strain>
    </source>
</reference>
<evidence type="ECO:0000313" key="2">
    <source>
        <dbReference type="EMBL" id="MBC2473916.1"/>
    </source>
</evidence>
<evidence type="ECO:0000256" key="1">
    <source>
        <dbReference type="SAM" id="Coils"/>
    </source>
</evidence>
<evidence type="ECO:0000313" key="3">
    <source>
        <dbReference type="Proteomes" id="UP001194098"/>
    </source>
</evidence>
<organism evidence="2 3">
    <name type="scientific">Clostridium beijerinckii</name>
    <name type="common">Clostridium MP</name>
    <dbReference type="NCBI Taxonomy" id="1520"/>
    <lineage>
        <taxon>Bacteria</taxon>
        <taxon>Bacillati</taxon>
        <taxon>Bacillota</taxon>
        <taxon>Clostridia</taxon>
        <taxon>Eubacteriales</taxon>
        <taxon>Clostridiaceae</taxon>
        <taxon>Clostridium</taxon>
    </lineage>
</organism>
<protein>
    <submittedName>
        <fullName evidence="2">DUF2971 domain-containing protein</fullName>
    </submittedName>
</protein>
<dbReference type="InterPro" id="IPR021352">
    <property type="entry name" value="DUF2971"/>
</dbReference>
<feature type="coiled-coil region" evidence="1">
    <location>
        <begin position="204"/>
        <end position="231"/>
    </location>
</feature>
<name>A0AAW3W4T8_CLOBE</name>
<dbReference type="Proteomes" id="UP001194098">
    <property type="component" value="Unassembled WGS sequence"/>
</dbReference>
<reference evidence="2" key="2">
    <citation type="journal article" date="2022" name="Nat. Biotechnol.">
        <title>Carbon-negative production of acetone and isopropanol by gas fermentation at industrial pilot scale.</title>
        <authorList>
            <person name="Liew F.E."/>
            <person name="Nogle R."/>
            <person name="Abdalla T."/>
            <person name="Rasor B.J."/>
            <person name="Canter C."/>
            <person name="Jensen R.O."/>
            <person name="Wang L."/>
            <person name="Strutz J."/>
            <person name="Chirania P."/>
            <person name="De Tissera S."/>
            <person name="Mueller A.P."/>
            <person name="Ruan Z."/>
            <person name="Gao A."/>
            <person name="Tran L."/>
            <person name="Engle N.L."/>
            <person name="Bromley J.C."/>
            <person name="Daniell J."/>
            <person name="Conrado R."/>
            <person name="Tschaplinski T.J."/>
            <person name="Giannone R.J."/>
            <person name="Hettich R.L."/>
            <person name="Karim A.S."/>
            <person name="Simpson S.D."/>
            <person name="Brown S.D."/>
            <person name="Leang C."/>
            <person name="Jewett M.C."/>
            <person name="Kopke M."/>
        </authorList>
    </citation>
    <scope>NUCLEOTIDE SEQUENCE</scope>
    <source>
        <strain evidence="2">DJ015</strain>
    </source>
</reference>
<dbReference type="RefSeq" id="WP_171779929.1">
    <property type="nucleotide sequence ID" value="NZ_JABAGV010000007.1"/>
</dbReference>